<dbReference type="InterPro" id="IPR020841">
    <property type="entry name" value="PKS_Beta-ketoAc_synthase_dom"/>
</dbReference>
<accession>A0A516X8G3</accession>
<dbReference type="InterPro" id="IPR050830">
    <property type="entry name" value="Fungal_FAS"/>
</dbReference>
<reference evidence="8 9" key="1">
    <citation type="submission" date="2019-07" db="EMBL/GenBank/DDBJ databases">
        <title>Tomitella cavernea sp. nov., an actinomycete isolated from soil.</title>
        <authorList>
            <person name="Cheng J."/>
        </authorList>
    </citation>
    <scope>NUCLEOTIDE SEQUENCE [LARGE SCALE GENOMIC DNA]</scope>
    <source>
        <strain evidence="8 9">HY188</strain>
    </source>
</reference>
<dbReference type="Gene3D" id="3.20.20.70">
    <property type="entry name" value="Aldolase class I"/>
    <property type="match status" value="1"/>
</dbReference>
<keyword evidence="2" id="KW-0808">Transferase</keyword>
<dbReference type="Proteomes" id="UP000317344">
    <property type="component" value="Chromosome"/>
</dbReference>
<dbReference type="Gene3D" id="3.40.47.10">
    <property type="match status" value="1"/>
</dbReference>
<dbReference type="Pfam" id="PF00698">
    <property type="entry name" value="Acyl_transf_1"/>
    <property type="match status" value="1"/>
</dbReference>
<dbReference type="Pfam" id="PF00109">
    <property type="entry name" value="ketoacyl-synt"/>
    <property type="match status" value="1"/>
</dbReference>
<dbReference type="InterPro" id="IPR016035">
    <property type="entry name" value="Acyl_Trfase/lysoPLipase"/>
</dbReference>
<feature type="compositionally biased region" description="Basic and acidic residues" evidence="6">
    <location>
        <begin position="25"/>
        <end position="34"/>
    </location>
</feature>
<dbReference type="Gene3D" id="3.90.25.70">
    <property type="match status" value="1"/>
</dbReference>
<feature type="region of interest" description="Disordered" evidence="6">
    <location>
        <begin position="1"/>
        <end position="69"/>
    </location>
</feature>
<dbReference type="InterPro" id="IPR002539">
    <property type="entry name" value="MaoC-like_dom"/>
</dbReference>
<dbReference type="Gene3D" id="3.10.129.10">
    <property type="entry name" value="Hotdog Thioesterase"/>
    <property type="match status" value="1"/>
</dbReference>
<dbReference type="Gene3D" id="1.20.930.70">
    <property type="match status" value="1"/>
</dbReference>
<dbReference type="FunFam" id="3.40.366.10:FF:000009">
    <property type="entry name" value="Fatty acid synthase Fas"/>
    <property type="match status" value="1"/>
</dbReference>
<reference evidence="8 9" key="2">
    <citation type="submission" date="2019-07" db="EMBL/GenBank/DDBJ databases">
        <authorList>
            <person name="Huang Y."/>
        </authorList>
    </citation>
    <scope>NUCLEOTIDE SEQUENCE [LARGE SCALE GENOMIC DNA]</scope>
    <source>
        <strain evidence="8 9">HY188</strain>
    </source>
</reference>
<evidence type="ECO:0000256" key="1">
    <source>
        <dbReference type="ARBA" id="ARBA00005254"/>
    </source>
</evidence>
<dbReference type="InterPro" id="IPR014031">
    <property type="entry name" value="Ketoacyl_synth_C"/>
</dbReference>
<dbReference type="GO" id="GO:0004312">
    <property type="term" value="F:fatty acid synthase activity"/>
    <property type="evidence" value="ECO:0007669"/>
    <property type="project" value="InterPro"/>
</dbReference>
<evidence type="ECO:0000256" key="3">
    <source>
        <dbReference type="ARBA" id="ARBA00022801"/>
    </source>
</evidence>
<comment type="similarity">
    <text evidence="1">Belongs to the enoyl-CoA hydratase/isomerase family.</text>
</comment>
<dbReference type="PANTHER" id="PTHR10982:SF21">
    <property type="entry name" value="FATTY ACID SYNTHASE SUBUNIT BETA"/>
    <property type="match status" value="1"/>
</dbReference>
<evidence type="ECO:0000259" key="7">
    <source>
        <dbReference type="PROSITE" id="PS52004"/>
    </source>
</evidence>
<evidence type="ECO:0000256" key="6">
    <source>
        <dbReference type="SAM" id="MobiDB-lite"/>
    </source>
</evidence>
<dbReference type="InterPro" id="IPR014030">
    <property type="entry name" value="Ketoacyl_synth_N"/>
</dbReference>
<name>A0A516X8G3_9ACTN</name>
<dbReference type="CDD" id="cd00828">
    <property type="entry name" value="elong_cond_enzymes"/>
    <property type="match status" value="1"/>
</dbReference>
<dbReference type="PANTHER" id="PTHR10982">
    <property type="entry name" value="MALONYL COA-ACYL CARRIER PROTEIN TRANSACYLASE"/>
    <property type="match status" value="1"/>
</dbReference>
<evidence type="ECO:0000313" key="9">
    <source>
        <dbReference type="Proteomes" id="UP000317344"/>
    </source>
</evidence>
<keyword evidence="3" id="KW-0378">Hydrolase</keyword>
<dbReference type="GO" id="GO:0004318">
    <property type="term" value="F:enoyl-[acyl-carrier-protein] reductase (NADH) activity"/>
    <property type="evidence" value="ECO:0007669"/>
    <property type="project" value="InterPro"/>
</dbReference>
<evidence type="ECO:0000256" key="4">
    <source>
        <dbReference type="ARBA" id="ARBA00022857"/>
    </source>
</evidence>
<dbReference type="Gene3D" id="3.30.70.2430">
    <property type="match status" value="1"/>
</dbReference>
<dbReference type="InterPro" id="IPR036291">
    <property type="entry name" value="NAD(P)-bd_dom_sf"/>
</dbReference>
<dbReference type="Gene3D" id="3.40.366.10">
    <property type="entry name" value="Malonyl-Coenzyme A Acyl Carrier Protein, domain 2"/>
    <property type="match status" value="3"/>
</dbReference>
<keyword evidence="5" id="KW-0560">Oxidoreductase</keyword>
<dbReference type="SUPFAM" id="SSF51735">
    <property type="entry name" value="NAD(P)-binding Rossmann-fold domains"/>
    <property type="match status" value="1"/>
</dbReference>
<dbReference type="InterPro" id="IPR047224">
    <property type="entry name" value="FAS_alpha_su_C"/>
</dbReference>
<feature type="region of interest" description="Disordered" evidence="6">
    <location>
        <begin position="1779"/>
        <end position="1825"/>
    </location>
</feature>
<dbReference type="SUPFAM" id="SSF52151">
    <property type="entry name" value="FabD/lysophospholipase-like"/>
    <property type="match status" value="2"/>
</dbReference>
<dbReference type="Pfam" id="PF01575">
    <property type="entry name" value="MaoC_dehydratas"/>
    <property type="match status" value="1"/>
</dbReference>
<evidence type="ECO:0000256" key="5">
    <source>
        <dbReference type="ARBA" id="ARBA00023002"/>
    </source>
</evidence>
<dbReference type="PRINTS" id="PR01483">
    <property type="entry name" value="FASYNTHASE"/>
</dbReference>
<evidence type="ECO:0000313" key="8">
    <source>
        <dbReference type="EMBL" id="QDQ99348.1"/>
    </source>
</evidence>
<sequence length="3132" mass="328305">MRRPSPQPGPGCRQTTRTAARQARRGADGEEPHVTIEAFGSGRDDDSTGADAATDGAAATRSGGTPLADRLRGGEKYAVAFGGQGAPWLDPLTELATDAQLEGELTALVDESERILAPVRSELLVVRPSGFDPIGWGIEATRPRQSALTSAAISLPGVLLTQLAAVRSLAENGLDLRTEETGAHNVATLGHSQGVLAADALAAGGRDDARLLALAQLIGAAATLVSRRRGLIGTTDRSPMLAVSGVEPERIEAALAEVFGARTLDRPVLAIRNGRRRIVLTGDPDHLARLRMHCEGIAAQEKDERADKVTGGAPFAPVFEHVAVEAGFHHPELREAVQMVADWAERCGLDVEQASRLTDSILVAPVDWVGSVDAAVDAGASWILDLGPGDLLTRMTAGVVRGTGVGVVPASTRAGQRNLFTPGAAPEVENAWSQFAPTAKKLPDGRVVVETAFTRLTGRSPILLAGMTPTTVDARIVAAAANAGHWAELAGGGQVTEEIFLNRIDELNALLEPGRAVQFNSLFLDPYLWKLQVGGKRLVQKARTTGAALDGLIVTAGIPELEDALALIEERAEIGIPYIAFKPGTVAQIRSVVRIAAEVPDYPIIVQVEGGKAGGHHSWEELDDLLLTTYGELRARANVVVCVGGGIGTPERAADYLTGRWSTQHGFPAMPVDGILVGTAAMATLEATTAPEVKRMLVETPGTPGWIGAGSAEGGMASGRSQLGADIHEIDNAASRCGRLLDDVAGDVDAVAERRDEIVAAMAGTAKPYFGDVTAMPYEQWLRRYVELTMGHDLADDGSVWADVTWRDRFGEMLRRAEARLNPVEHGPIPTLFGDAPAVLDTPEAAVDALVAQYPAATSTLLHPADVSFFVELCRTPGKPVNFVPVIDKDVRRWWRSDSLWQAHDARYGADEVCIIPGPVSVAGITRADEPVGELLDRFEKATADELLAGDGAAATIPARRHLGVGDAVADAVDLVLASPDIRWAGRHTINPVHRLGAPSEWRLSGDGAEHPLTGATLAVVEEGAALLLTVPLVGEQAVRIRITVPASTVDGGTPLVGADDAEAAMSELLGVAAGQQLPEVKGGVARINLAWTPDLIADHGGVTSAGLPDDFAPGAAGVPDVLVGACWPAVFAAIGAARVPGSDSASVIEGMLDLVHLDHAIGLAGALPGEPSILTVRAEAAEVSDSDLGRVVEVKVAVGSVRDLGLESTPVAELTERFAIRGRAGRGELADPQRAGGKAGDVHESPRRRRRQATVQAPIAMDAFAQVSGDHNPIHVSDSAAKLAGLGAPIVHGMWLSAAAQQVATATLYEGTEKQAGWTPTPLAGWTARFLAPVRPGAEIDVRVERVGLDAGREVIEVSCRVEGELVMIASGVLEAPRTVYAFPGQGIQHKGMGLDARASSPAAKKVWERADKHTRAALGFSILAVVRDNPTALTAKGETYQHPDGVLFLTQFTQVAMATLACAQVAELREAGAFVEGSLFAGHSVGEYNALAAVAQVLPLEAVLEVVFHRGSAMHHLVPRDAEGRSDYRLGAIRPSQAGIADDDVTDYVERIAAESGEFLQVVNYNLRGSQYAIAGTVAGLDALSDDIDARRLARGGKKAFILVPGIDVPFHSRVLLGGVPEFRQTLEKLVPHDIDPSILVGRYVPNLVPRAFTLDRAFVQEIRDLVPAESLDAVLGDYDSWAANPSALTRILLIELLAWQFASPVRWIETQDLLFSEAETGGLDVERFVEVGVGRMPTVANLASQTLKLPGQVGAGPQVLNSERERAILLCTDTEPEPVEEATEAAEPADASAAAAPAPEAAPASAPAAPAGGPRPDDIPFTAGDATRTLIALWTKLRADQMTGSDTIESLTDGASSRRNQLLVDLGAELNLGAIDGAAEAAMPQLQSTVVGMARTYKPFGPVLTDAVGDQLRRVFGPSGKRPAHIGDRVRGEWELGDGWVSHVTAMLALGTRDGSSVRGGDLGGLTDGPVTDGGAADALIDAAVLAVGEARGVAVSKPAAAAGGGVVDSAALGEFAEKVTGPAGVLAETARTILAQLGIAEPGADALADAEQAEAELADLISNELGSDWARQVAPAFDARKAVLLDDRWASAREDLARMWLASAEEIGELADGFATVDESVAAHADWWRRRAEREGRDSLAAEYAAIAAAPRTAARSGEFAGDTAVVTGAGKGSIAGAVVGELLAGGATVIATTSSLTQKKLAYFRELYRTSAREGAALWVLPVNMASFSDVDALIDWIGTEQTESAGGKATVIKDPMTPTMLFPFAAPRVVGDLRDAGAKSELQMRVLLWAVERLVAGLSGIGADHDIASRLHVVLPGSPNRGKFGGDGAYGESKASLDALVNRWHAERGWGERVTLVHAIIGWVRGTGLMGGNDPLVEQVEAKGVRTWAPDEIAVELLGAASQEARGQAAEAPQTLDLTGGLGEADLDLAELAGTQGDAEDEGDPGAEAFAASVQATIDALPCPPELRLTATAPSWPEVTAAPEDLVVIVGAGELGPYGSARTRFEMEVDEQLSPAGVLELAWSTGMVTWETTPKAGWYDAESGDQVPEAEIWERYHDAVVERCGIRLFDDEGAMVDQTSPLLTSVFLDKDLTFTVSSESEARAFVDADPERTTMASVPETGDWKVTRKAGTEIRVPRRVNLTRTVGGQIPTGFDPTVWGIPADMAGAIDRVAQWNLVCTVDAFLSAGFSPAELLRWVHPTQVANTQGTGMGGMTSMRALYVDNLLGEPHANDTLQEALPNVIAAHVVQSYVGGYGAMVHPVAACATAAVSVEEGVDKIRLGKADFAVAGGFDDLSIEGIVGFGDMSATADSEAMAAKGIDPRRFSRANDRRRGGFVESAGGGTVLLARGDVAAELGLPVLGVVAWAGSHADGVHTSIPAPGIGALGVARGGRTSQLAKALATVGLTVDDVAVVSKHDTSTAANDPNESELHERIADALGRDPGNPLFVVSQKTLTGHSKGGAAAFQLIGLCQVLGTGIVPPNRSLDCVDGAFTEYPRLVWTREEPLRFGNEMPLRAGLLTSLGFGHVAGLIAVAHPEAFVASLPEGARDAYRAKAAERQVAGARRLTQAMVGGAELYERPEGRRFDGLGCSATGKVSIKEHEAAMLLEPQSRLNRDGEYRLRGEE</sequence>
<keyword evidence="4" id="KW-0521">NADP</keyword>
<organism evidence="8 9">
    <name type="scientific">Tomitella fengzijianii</name>
    <dbReference type="NCBI Taxonomy" id="2597660"/>
    <lineage>
        <taxon>Bacteria</taxon>
        <taxon>Bacillati</taxon>
        <taxon>Actinomycetota</taxon>
        <taxon>Actinomycetes</taxon>
        <taxon>Mycobacteriales</taxon>
        <taxon>Tomitella</taxon>
    </lineage>
</organism>
<dbReference type="KEGG" id="toy:FO059_13250"/>
<dbReference type="InterPro" id="IPR029069">
    <property type="entry name" value="HotDog_dom_sf"/>
</dbReference>
<dbReference type="SUPFAM" id="SSF54637">
    <property type="entry name" value="Thioesterase/thiol ester dehydrase-isomerase"/>
    <property type="match status" value="1"/>
</dbReference>
<dbReference type="SUPFAM" id="SSF53901">
    <property type="entry name" value="Thiolase-like"/>
    <property type="match status" value="2"/>
</dbReference>
<dbReference type="Pfam" id="PF18094">
    <property type="entry name" value="DNA_pol_B_N"/>
    <property type="match status" value="1"/>
</dbReference>
<evidence type="ECO:0000256" key="2">
    <source>
        <dbReference type="ARBA" id="ARBA00022679"/>
    </source>
</evidence>
<feature type="compositionally biased region" description="Low complexity" evidence="6">
    <location>
        <begin position="49"/>
        <end position="65"/>
    </location>
</feature>
<dbReference type="GO" id="GO:0006633">
    <property type="term" value="P:fatty acid biosynthetic process"/>
    <property type="evidence" value="ECO:0007669"/>
    <property type="project" value="InterPro"/>
</dbReference>
<dbReference type="SUPFAM" id="SSF51412">
    <property type="entry name" value="Inosine monophosphate dehydrogenase (IMPDH)"/>
    <property type="match status" value="1"/>
</dbReference>
<dbReference type="InterPro" id="IPR001227">
    <property type="entry name" value="Ac_transferase_dom_sf"/>
</dbReference>
<proteinExistence type="inferred from homology"/>
<dbReference type="InterPro" id="IPR016039">
    <property type="entry name" value="Thiolase-like"/>
</dbReference>
<feature type="compositionally biased region" description="Low complexity" evidence="6">
    <location>
        <begin position="1788"/>
        <end position="1814"/>
    </location>
</feature>
<dbReference type="Pfam" id="PF02801">
    <property type="entry name" value="Ketoacyl-synt_C"/>
    <property type="match status" value="1"/>
</dbReference>
<dbReference type="InterPro" id="IPR013785">
    <property type="entry name" value="Aldolase_TIM"/>
</dbReference>
<dbReference type="SMART" id="SM00825">
    <property type="entry name" value="PKS_KS"/>
    <property type="match status" value="1"/>
</dbReference>
<dbReference type="GO" id="GO:0016787">
    <property type="term" value="F:hydrolase activity"/>
    <property type="evidence" value="ECO:0007669"/>
    <property type="project" value="UniProtKB-KW"/>
</dbReference>
<protein>
    <submittedName>
        <fullName evidence="8">DUF1729 domain-containing protein</fullName>
    </submittedName>
</protein>
<dbReference type="InterPro" id="IPR055118">
    <property type="entry name" value="FAS-like_AT_central"/>
</dbReference>
<feature type="domain" description="Ketosynthase family 3 (KS3)" evidence="7">
    <location>
        <begin position="2606"/>
        <end position="3042"/>
    </location>
</feature>
<dbReference type="EMBL" id="CP041765">
    <property type="protein sequence ID" value="QDQ99348.1"/>
    <property type="molecule type" value="Genomic_DNA"/>
</dbReference>
<keyword evidence="9" id="KW-1185">Reference proteome</keyword>
<gene>
    <name evidence="8" type="ORF">FO059_13250</name>
</gene>
<dbReference type="SMART" id="SM00827">
    <property type="entry name" value="PKS_AT"/>
    <property type="match status" value="1"/>
</dbReference>
<dbReference type="CDD" id="cd08950">
    <property type="entry name" value="KR_fFAS_SDR_c_like"/>
    <property type="match status" value="1"/>
</dbReference>
<dbReference type="OrthoDB" id="4746285at2"/>
<dbReference type="Gene3D" id="3.30.70.3320">
    <property type="match status" value="1"/>
</dbReference>
<dbReference type="Pfam" id="PF08354">
    <property type="entry name" value="Fas1-AflB-like_hel"/>
    <property type="match status" value="1"/>
</dbReference>
<dbReference type="Pfam" id="PF22690">
    <property type="entry name" value="FAS_AT_central"/>
    <property type="match status" value="1"/>
</dbReference>
<dbReference type="InterPro" id="IPR003965">
    <property type="entry name" value="Fatty_acid_synthase"/>
</dbReference>
<dbReference type="PROSITE" id="PS52004">
    <property type="entry name" value="KS3_2"/>
    <property type="match status" value="1"/>
</dbReference>
<feature type="region of interest" description="Disordered" evidence="6">
    <location>
        <begin position="1226"/>
        <end position="1252"/>
    </location>
</feature>
<dbReference type="Gene3D" id="3.40.50.720">
    <property type="entry name" value="NAD(P)-binding Rossmann-like Domain"/>
    <property type="match status" value="1"/>
</dbReference>
<dbReference type="InterPro" id="IPR014043">
    <property type="entry name" value="Acyl_transferase_dom"/>
</dbReference>
<dbReference type="GO" id="GO:0005835">
    <property type="term" value="C:fatty acid synthase complex"/>
    <property type="evidence" value="ECO:0007669"/>
    <property type="project" value="InterPro"/>
</dbReference>
<dbReference type="InterPro" id="IPR013565">
    <property type="entry name" value="Fas1/AflB-like_central"/>
</dbReference>